<organism evidence="1 2">
    <name type="scientific">Roseisalinus antarcticus</name>
    <dbReference type="NCBI Taxonomy" id="254357"/>
    <lineage>
        <taxon>Bacteria</taxon>
        <taxon>Pseudomonadati</taxon>
        <taxon>Pseudomonadota</taxon>
        <taxon>Alphaproteobacteria</taxon>
        <taxon>Rhodobacterales</taxon>
        <taxon>Roseobacteraceae</taxon>
        <taxon>Roseisalinus</taxon>
    </lineage>
</organism>
<evidence type="ECO:0000313" key="2">
    <source>
        <dbReference type="Proteomes" id="UP000193900"/>
    </source>
</evidence>
<dbReference type="AlphaFoldDB" id="A0A1Y5TWH8"/>
<sequence>MRIIARPKLIAFGERFPDAKAQIDVWWAEAKRAEWKTPADIKAQYRSASILKGGRVVFNICGNKYRLIVKFDYEKGIGFVRFLGTHKEYDEINAEEV</sequence>
<protein>
    <submittedName>
        <fullName evidence="1">mRNA interferase HigB</fullName>
        <ecNumber evidence="1">3.1.-.-</ecNumber>
    </submittedName>
</protein>
<dbReference type="EC" id="3.1.-.-" evidence="1"/>
<accession>A0A1Y5TWH8</accession>
<dbReference type="GO" id="GO:0003723">
    <property type="term" value="F:RNA binding"/>
    <property type="evidence" value="ECO:0007669"/>
    <property type="project" value="InterPro"/>
</dbReference>
<dbReference type="InterPro" id="IPR018669">
    <property type="entry name" value="Toxin_HigB"/>
</dbReference>
<name>A0A1Y5TWH8_9RHOB</name>
<reference evidence="1 2" key="1">
    <citation type="submission" date="2017-03" db="EMBL/GenBank/DDBJ databases">
        <authorList>
            <person name="Afonso C.L."/>
            <person name="Miller P.J."/>
            <person name="Scott M.A."/>
            <person name="Spackman E."/>
            <person name="Goraichik I."/>
            <person name="Dimitrov K.M."/>
            <person name="Suarez D.L."/>
            <person name="Swayne D.E."/>
        </authorList>
    </citation>
    <scope>NUCLEOTIDE SEQUENCE [LARGE SCALE GENOMIC DNA]</scope>
    <source>
        <strain evidence="1 2">CECT 7023</strain>
    </source>
</reference>
<dbReference type="GO" id="GO:0110001">
    <property type="term" value="C:toxin-antitoxin complex"/>
    <property type="evidence" value="ECO:0007669"/>
    <property type="project" value="InterPro"/>
</dbReference>
<dbReference type="GO" id="GO:0016787">
    <property type="term" value="F:hydrolase activity"/>
    <property type="evidence" value="ECO:0007669"/>
    <property type="project" value="UniProtKB-KW"/>
</dbReference>
<gene>
    <name evidence="1" type="primary">higB</name>
    <name evidence="1" type="ORF">ROA7023_03968</name>
</gene>
<dbReference type="EMBL" id="FWFZ01000035">
    <property type="protein sequence ID" value="SLN75429.1"/>
    <property type="molecule type" value="Genomic_DNA"/>
</dbReference>
<keyword evidence="2" id="KW-1185">Reference proteome</keyword>
<dbReference type="GO" id="GO:0004519">
    <property type="term" value="F:endonuclease activity"/>
    <property type="evidence" value="ECO:0007669"/>
    <property type="project" value="InterPro"/>
</dbReference>
<proteinExistence type="predicted"/>
<dbReference type="Proteomes" id="UP000193900">
    <property type="component" value="Unassembled WGS sequence"/>
</dbReference>
<dbReference type="Pfam" id="PF09907">
    <property type="entry name" value="HigB_toxin"/>
    <property type="match status" value="1"/>
</dbReference>
<keyword evidence="1" id="KW-0378">Hydrolase</keyword>
<evidence type="ECO:0000313" key="1">
    <source>
        <dbReference type="EMBL" id="SLN75429.1"/>
    </source>
</evidence>
<dbReference type="RefSeq" id="WP_085880692.1">
    <property type="nucleotide sequence ID" value="NZ_FWFZ01000035.1"/>
</dbReference>
<dbReference type="OrthoDB" id="9799912at2"/>